<evidence type="ECO:0000256" key="2">
    <source>
        <dbReference type="ARBA" id="ARBA00004651"/>
    </source>
</evidence>
<feature type="transmembrane region" description="Helical" evidence="13">
    <location>
        <begin position="215"/>
        <end position="236"/>
    </location>
</feature>
<evidence type="ECO:0000256" key="7">
    <source>
        <dbReference type="ARBA" id="ARBA00022692"/>
    </source>
</evidence>
<feature type="transmembrane region" description="Helical" evidence="13">
    <location>
        <begin position="256"/>
        <end position="279"/>
    </location>
</feature>
<gene>
    <name evidence="15" type="ORF">SAMN04488004_10948</name>
</gene>
<keyword evidence="16" id="KW-1185">Reference proteome</keyword>
<dbReference type="GO" id="GO:0009061">
    <property type="term" value="P:anaerobic respiration"/>
    <property type="evidence" value="ECO:0007669"/>
    <property type="project" value="TreeGrafter"/>
</dbReference>
<dbReference type="PANTHER" id="PTHR30074:SF6">
    <property type="entry name" value="FORMATE DEHYDROGENASE GAMMA SUBUNIT"/>
    <property type="match status" value="1"/>
</dbReference>
<sequence length="413" mass="45697">MSDEVIVHGRDFVRYRIGGAIVAFLLAIALVWQVYEIFDGDARTVPEIRWGMTEYNGTQMGPQDAPSALLTGQALADRTTFQAERYATGPSPDQQRPDYNVVPDTMMTTNPMADGEKLTQSWSIYGDDTGALLRPAQRTEGISSLPYANAALFERPFARDWRLGVADLAVHLGAMTILGMGFLLALILAVRGRVPIAHGRSNRTVKRFNLFERTVHWMTSISFIALALTGLTIAYGKTLLMPFGETVLGWAGWISTWGHMMFFPSFAVGILLMAVMWMGRNIPEWRDLKWLSVMGGMATDGGPNPPAKKFNAGQKLIFWSAVLGGALMVVSGVTLMFPYYWASLGTMSWAMLVHAIIGLMLIAIFIGHIYIGTVGMQGAFWAMWGGRVDRNWAKEHHEIWLNELEGRNGGPAE</sequence>
<keyword evidence="8" id="KW-0479">Metal-binding</keyword>
<keyword evidence="5" id="KW-1003">Cell membrane</keyword>
<evidence type="ECO:0000256" key="5">
    <source>
        <dbReference type="ARBA" id="ARBA00022475"/>
    </source>
</evidence>
<evidence type="ECO:0000256" key="13">
    <source>
        <dbReference type="SAM" id="Phobius"/>
    </source>
</evidence>
<dbReference type="RefSeq" id="WP_090188940.1">
    <property type="nucleotide sequence ID" value="NZ_FOTF01000009.1"/>
</dbReference>
<keyword evidence="9" id="KW-0249">Electron transport</keyword>
<evidence type="ECO:0000256" key="1">
    <source>
        <dbReference type="ARBA" id="ARBA00001971"/>
    </source>
</evidence>
<dbReference type="PANTHER" id="PTHR30074">
    <property type="entry name" value="FORMATE DEHYDROGENASE, NITRATE-INDUCIBLE, CYTOCHROME B556 FDN SUBUNIT"/>
    <property type="match status" value="1"/>
</dbReference>
<keyword evidence="12 13" id="KW-0472">Membrane</keyword>
<feature type="transmembrane region" description="Helical" evidence="13">
    <location>
        <begin position="12"/>
        <end position="35"/>
    </location>
</feature>
<dbReference type="GO" id="GO:0022904">
    <property type="term" value="P:respiratory electron transport chain"/>
    <property type="evidence" value="ECO:0007669"/>
    <property type="project" value="InterPro"/>
</dbReference>
<dbReference type="AlphaFoldDB" id="A0A1I4FER6"/>
<feature type="domain" description="Cytochrome b561 bacterial/Ni-hydrogenase" evidence="14">
    <location>
        <begin position="207"/>
        <end position="386"/>
    </location>
</feature>
<dbReference type="GO" id="GO:0046872">
    <property type="term" value="F:metal ion binding"/>
    <property type="evidence" value="ECO:0007669"/>
    <property type="project" value="UniProtKB-KW"/>
</dbReference>
<dbReference type="InterPro" id="IPR006471">
    <property type="entry name" value="Formate_DH_gsu"/>
</dbReference>
<dbReference type="GO" id="GO:0008863">
    <property type="term" value="F:formate dehydrogenase (NAD+) activity"/>
    <property type="evidence" value="ECO:0007669"/>
    <property type="project" value="InterPro"/>
</dbReference>
<dbReference type="InterPro" id="IPR011577">
    <property type="entry name" value="Cyt_b561_bac/Ni-Hgenase"/>
</dbReference>
<organism evidence="15 16">
    <name type="scientific">Loktanella salsilacus</name>
    <dbReference type="NCBI Taxonomy" id="195913"/>
    <lineage>
        <taxon>Bacteria</taxon>
        <taxon>Pseudomonadati</taxon>
        <taxon>Pseudomonadota</taxon>
        <taxon>Alphaproteobacteria</taxon>
        <taxon>Rhodobacterales</taxon>
        <taxon>Roseobacteraceae</taxon>
        <taxon>Loktanella</taxon>
    </lineage>
</organism>
<dbReference type="Proteomes" id="UP000199550">
    <property type="component" value="Unassembled WGS sequence"/>
</dbReference>
<dbReference type="GO" id="GO:0005886">
    <property type="term" value="C:plasma membrane"/>
    <property type="evidence" value="ECO:0007669"/>
    <property type="project" value="UniProtKB-SubCell"/>
</dbReference>
<evidence type="ECO:0000256" key="9">
    <source>
        <dbReference type="ARBA" id="ARBA00022982"/>
    </source>
</evidence>
<comment type="cofactor">
    <cofactor evidence="1">
        <name>heme</name>
        <dbReference type="ChEBI" id="CHEBI:30413"/>
    </cofactor>
</comment>
<dbReference type="EMBL" id="FOTF01000009">
    <property type="protein sequence ID" value="SFL16422.1"/>
    <property type="molecule type" value="Genomic_DNA"/>
</dbReference>
<protein>
    <submittedName>
        <fullName evidence="15">Formate dehydrogenase subunit gamma</fullName>
    </submittedName>
</protein>
<evidence type="ECO:0000256" key="10">
    <source>
        <dbReference type="ARBA" id="ARBA00022989"/>
    </source>
</evidence>
<evidence type="ECO:0000256" key="11">
    <source>
        <dbReference type="ARBA" id="ARBA00023004"/>
    </source>
</evidence>
<dbReference type="GO" id="GO:0015944">
    <property type="term" value="P:formate oxidation"/>
    <property type="evidence" value="ECO:0007669"/>
    <property type="project" value="TreeGrafter"/>
</dbReference>
<feature type="transmembrane region" description="Helical" evidence="13">
    <location>
        <begin position="316"/>
        <end position="341"/>
    </location>
</feature>
<accession>A0A1I4FER6</accession>
<feature type="transmembrane region" description="Helical" evidence="13">
    <location>
        <begin position="347"/>
        <end position="371"/>
    </location>
</feature>
<keyword evidence="4" id="KW-0813">Transport</keyword>
<evidence type="ECO:0000313" key="16">
    <source>
        <dbReference type="Proteomes" id="UP000199550"/>
    </source>
</evidence>
<name>A0A1I4FER6_9RHOB</name>
<reference evidence="15 16" key="1">
    <citation type="submission" date="2016-10" db="EMBL/GenBank/DDBJ databases">
        <authorList>
            <person name="de Groot N.N."/>
        </authorList>
    </citation>
    <scope>NUCLEOTIDE SEQUENCE [LARGE SCALE GENOMIC DNA]</scope>
    <source>
        <strain evidence="15 16">DSM 16199</strain>
    </source>
</reference>
<dbReference type="SUPFAM" id="SSF81342">
    <property type="entry name" value="Transmembrane di-heme cytochromes"/>
    <property type="match status" value="1"/>
</dbReference>
<feature type="transmembrane region" description="Helical" evidence="13">
    <location>
        <begin position="168"/>
        <end position="194"/>
    </location>
</feature>
<dbReference type="InterPro" id="IPR051817">
    <property type="entry name" value="FDH_cytochrome_b556_subunit"/>
</dbReference>
<dbReference type="NCBIfam" id="TIGR01583">
    <property type="entry name" value="formate-DH-gamm"/>
    <property type="match status" value="1"/>
</dbReference>
<dbReference type="GO" id="GO:0009326">
    <property type="term" value="C:formate dehydrogenase complex"/>
    <property type="evidence" value="ECO:0007669"/>
    <property type="project" value="InterPro"/>
</dbReference>
<evidence type="ECO:0000259" key="14">
    <source>
        <dbReference type="Pfam" id="PF01292"/>
    </source>
</evidence>
<dbReference type="GO" id="GO:0036397">
    <property type="term" value="F:formate dehydrogenase (quinone) activity"/>
    <property type="evidence" value="ECO:0007669"/>
    <property type="project" value="TreeGrafter"/>
</dbReference>
<dbReference type="InterPro" id="IPR016174">
    <property type="entry name" value="Di-haem_cyt_TM"/>
</dbReference>
<dbReference type="OrthoDB" id="9790598at2"/>
<dbReference type="GO" id="GO:0009055">
    <property type="term" value="F:electron transfer activity"/>
    <property type="evidence" value="ECO:0007669"/>
    <property type="project" value="InterPro"/>
</dbReference>
<evidence type="ECO:0000256" key="8">
    <source>
        <dbReference type="ARBA" id="ARBA00022723"/>
    </source>
</evidence>
<comment type="subcellular location">
    <subcellularLocation>
        <location evidence="2">Cell membrane</location>
        <topology evidence="2">Multi-pass membrane protein</topology>
    </subcellularLocation>
</comment>
<evidence type="ECO:0000313" key="15">
    <source>
        <dbReference type="EMBL" id="SFL16422.1"/>
    </source>
</evidence>
<comment type="similarity">
    <text evidence="3">Belongs to the formate dehydrogenase gamma subunit family.</text>
</comment>
<keyword evidence="6" id="KW-0349">Heme</keyword>
<evidence type="ECO:0000256" key="4">
    <source>
        <dbReference type="ARBA" id="ARBA00022448"/>
    </source>
</evidence>
<evidence type="ECO:0000256" key="12">
    <source>
        <dbReference type="ARBA" id="ARBA00023136"/>
    </source>
</evidence>
<dbReference type="Gene3D" id="1.20.950.20">
    <property type="entry name" value="Transmembrane di-heme cytochromes, Chain C"/>
    <property type="match status" value="1"/>
</dbReference>
<proteinExistence type="inferred from homology"/>
<dbReference type="STRING" id="195913.SAMN04488004_10948"/>
<keyword evidence="10 13" id="KW-1133">Transmembrane helix</keyword>
<keyword evidence="7 13" id="KW-0812">Transmembrane</keyword>
<evidence type="ECO:0000256" key="3">
    <source>
        <dbReference type="ARBA" id="ARBA00010747"/>
    </source>
</evidence>
<dbReference type="Pfam" id="PF01292">
    <property type="entry name" value="Ni_hydr_CYTB"/>
    <property type="match status" value="1"/>
</dbReference>
<keyword evidence="11" id="KW-0408">Iron</keyword>
<evidence type="ECO:0000256" key="6">
    <source>
        <dbReference type="ARBA" id="ARBA00022617"/>
    </source>
</evidence>